<dbReference type="PANTHER" id="PTHR39217">
    <property type="match status" value="1"/>
</dbReference>
<accession>A0ABT1KW67</accession>
<dbReference type="InterPro" id="IPR013815">
    <property type="entry name" value="ATP_grasp_subdomain_1"/>
</dbReference>
<organism evidence="2 3">
    <name type="scientific">Nocardioides pinisoli</name>
    <dbReference type="NCBI Taxonomy" id="2950279"/>
    <lineage>
        <taxon>Bacteria</taxon>
        <taxon>Bacillati</taxon>
        <taxon>Actinomycetota</taxon>
        <taxon>Actinomycetes</taxon>
        <taxon>Propionibacteriales</taxon>
        <taxon>Nocardioidaceae</taxon>
        <taxon>Nocardioides</taxon>
    </lineage>
</organism>
<dbReference type="Proteomes" id="UP001204524">
    <property type="component" value="Unassembled WGS sequence"/>
</dbReference>
<reference evidence="2 3" key="1">
    <citation type="submission" date="2022-06" db="EMBL/GenBank/DDBJ databases">
        <authorList>
            <person name="So Y."/>
        </authorList>
    </citation>
    <scope>NUCLEOTIDE SEQUENCE [LARGE SCALE GENOMIC DNA]</scope>
    <source>
        <strain evidence="2 3">STR3</strain>
    </source>
</reference>
<dbReference type="PANTHER" id="PTHR39217:SF1">
    <property type="entry name" value="GLUTATHIONE SYNTHETASE"/>
    <property type="match status" value="1"/>
</dbReference>
<gene>
    <name evidence="2" type="ORF">NCI01_07230</name>
</gene>
<dbReference type="InterPro" id="IPR004218">
    <property type="entry name" value="GSHS_ATP-bd"/>
</dbReference>
<dbReference type="EMBL" id="JANARS010000003">
    <property type="protein sequence ID" value="MCP3421584.1"/>
    <property type="molecule type" value="Genomic_DNA"/>
</dbReference>
<evidence type="ECO:0000313" key="2">
    <source>
        <dbReference type="EMBL" id="MCP3421584.1"/>
    </source>
</evidence>
<name>A0ABT1KW67_9ACTN</name>
<dbReference type="Pfam" id="PF02955">
    <property type="entry name" value="GSH-S_ATP"/>
    <property type="match status" value="1"/>
</dbReference>
<dbReference type="Gene3D" id="3.30.1490.20">
    <property type="entry name" value="ATP-grasp fold, A domain"/>
    <property type="match status" value="1"/>
</dbReference>
<evidence type="ECO:0000259" key="1">
    <source>
        <dbReference type="Pfam" id="PF02955"/>
    </source>
</evidence>
<feature type="domain" description="Prokaryotic glutathione synthetase ATP-binding" evidence="1">
    <location>
        <begin position="102"/>
        <end position="215"/>
    </location>
</feature>
<protein>
    <recommendedName>
        <fullName evidence="1">Prokaryotic glutathione synthetase ATP-binding domain-containing protein</fullName>
    </recommendedName>
</protein>
<dbReference type="InterPro" id="IPR053191">
    <property type="entry name" value="DcsG_Biosynth_Enzyme"/>
</dbReference>
<dbReference type="RefSeq" id="WP_254180812.1">
    <property type="nucleotide sequence ID" value="NZ_JANARS010000003.1"/>
</dbReference>
<keyword evidence="3" id="KW-1185">Reference proteome</keyword>
<dbReference type="SUPFAM" id="SSF56059">
    <property type="entry name" value="Glutathione synthetase ATP-binding domain-like"/>
    <property type="match status" value="1"/>
</dbReference>
<sequence>MSVLLATSGDLPQGEPGAGALDTALRARGIDAAWARWDDPAVDWAGADLVAVRSTWDYVTRHAEFLSWAASLDQPRLLNGADVFTWNHDKRYLTDLGDLPAVPTLLADDRDSLAEGVRRFGTAVVKPRVGAGGAGLLVVTDPDDPRLGRPVRSHPDYPEVGGPWVVQPLVESIRTHGESSVYVLGGRLGQRFDKVPGEGDVRVNEEFGGRVRAAETGDVGELVMRAYDAMAARFGRPMDYLRVDLLRWDGDWVVSELELIEPGLYLDVSPANAEPFVDLVAARAARGLRPCLDRTAKRSFSGG</sequence>
<proteinExistence type="predicted"/>
<evidence type="ECO:0000313" key="3">
    <source>
        <dbReference type="Proteomes" id="UP001204524"/>
    </source>
</evidence>
<dbReference type="Gene3D" id="3.30.470.20">
    <property type="entry name" value="ATP-grasp fold, B domain"/>
    <property type="match status" value="1"/>
</dbReference>
<comment type="caution">
    <text evidence="2">The sequence shown here is derived from an EMBL/GenBank/DDBJ whole genome shotgun (WGS) entry which is preliminary data.</text>
</comment>